<accession>A0A3D5QAK3</accession>
<dbReference type="AlphaFoldDB" id="A0A3D5QAK3"/>
<dbReference type="Gene3D" id="3.90.226.10">
    <property type="entry name" value="2-enoyl-CoA Hydratase, Chain A, domain 1"/>
    <property type="match status" value="1"/>
</dbReference>
<dbReference type="Proteomes" id="UP000262325">
    <property type="component" value="Unassembled WGS sequence"/>
</dbReference>
<dbReference type="InterPro" id="IPR014748">
    <property type="entry name" value="Enoyl-CoA_hydra_C"/>
</dbReference>
<dbReference type="GO" id="GO:0016836">
    <property type="term" value="F:hydro-lyase activity"/>
    <property type="evidence" value="ECO:0007669"/>
    <property type="project" value="UniProtKB-ARBA"/>
</dbReference>
<dbReference type="FunFam" id="1.10.12.10:FF:000001">
    <property type="entry name" value="Probable enoyl-CoA hydratase, mitochondrial"/>
    <property type="match status" value="1"/>
</dbReference>
<evidence type="ECO:0000256" key="1">
    <source>
        <dbReference type="ARBA" id="ARBA00005254"/>
    </source>
</evidence>
<dbReference type="CDD" id="cd06558">
    <property type="entry name" value="crotonase-like"/>
    <property type="match status" value="1"/>
</dbReference>
<keyword evidence="2" id="KW-0456">Lyase</keyword>
<proteinExistence type="inferred from homology"/>
<dbReference type="SUPFAM" id="SSF52096">
    <property type="entry name" value="ClpP/crotonase"/>
    <property type="match status" value="1"/>
</dbReference>
<gene>
    <name evidence="3" type="ORF">DHM44_03375</name>
</gene>
<evidence type="ECO:0000313" key="4">
    <source>
        <dbReference type="Proteomes" id="UP000262325"/>
    </source>
</evidence>
<dbReference type="GO" id="GO:0006635">
    <property type="term" value="P:fatty acid beta-oxidation"/>
    <property type="evidence" value="ECO:0007669"/>
    <property type="project" value="TreeGrafter"/>
</dbReference>
<reference evidence="3 4" key="1">
    <citation type="journal article" date="2018" name="Nat. Biotechnol.">
        <title>A standardized bacterial taxonomy based on genome phylogeny substantially revises the tree of life.</title>
        <authorList>
            <person name="Parks D.H."/>
            <person name="Chuvochina M."/>
            <person name="Waite D.W."/>
            <person name="Rinke C."/>
            <person name="Skarshewski A."/>
            <person name="Chaumeil P.A."/>
            <person name="Hugenholtz P."/>
        </authorList>
    </citation>
    <scope>NUCLEOTIDE SEQUENCE [LARGE SCALE GENOMIC DNA]</scope>
    <source>
        <strain evidence="3">UBA8672</strain>
    </source>
</reference>
<name>A0A3D5QAK3_FLESI</name>
<evidence type="ECO:0000256" key="2">
    <source>
        <dbReference type="ARBA" id="ARBA00023239"/>
    </source>
</evidence>
<feature type="non-terminal residue" evidence="3">
    <location>
        <position position="1"/>
    </location>
</feature>
<sequence>LGIIPGFGGTQLLSRVAGPNVAKELIFSGRFIKAEEAAALGIVNKVTEPEELIAETEKYIKEVAGRGPLAVGLAKQTIDKGFNLSLEEALTIEASAFSILFSTKDQKEGMKAFFEKRDPEFKGE</sequence>
<organism evidence="3 4">
    <name type="scientific">Flexistipes sinusarabici</name>
    <dbReference type="NCBI Taxonomy" id="2352"/>
    <lineage>
        <taxon>Bacteria</taxon>
        <taxon>Pseudomonadati</taxon>
        <taxon>Deferribacterota</taxon>
        <taxon>Deferribacteres</taxon>
        <taxon>Deferribacterales</taxon>
        <taxon>Flexistipitaceae</taxon>
        <taxon>Flexistipes</taxon>
    </lineage>
</organism>
<protein>
    <submittedName>
        <fullName evidence="3">Enoyl-CoA hydratase</fullName>
    </submittedName>
</protein>
<dbReference type="EMBL" id="DPPF01000067">
    <property type="protein sequence ID" value="HCW92704.1"/>
    <property type="molecule type" value="Genomic_DNA"/>
</dbReference>
<dbReference type="Gene3D" id="1.10.12.10">
    <property type="entry name" value="Lyase 2-enoyl-coa Hydratase, Chain A, domain 2"/>
    <property type="match status" value="1"/>
</dbReference>
<comment type="caution">
    <text evidence="3">The sequence shown here is derived from an EMBL/GenBank/DDBJ whole genome shotgun (WGS) entry which is preliminary data.</text>
</comment>
<dbReference type="Pfam" id="PF00378">
    <property type="entry name" value="ECH_1"/>
    <property type="match status" value="1"/>
</dbReference>
<dbReference type="PANTHER" id="PTHR11941">
    <property type="entry name" value="ENOYL-COA HYDRATASE-RELATED"/>
    <property type="match status" value="1"/>
</dbReference>
<evidence type="ECO:0000313" key="3">
    <source>
        <dbReference type="EMBL" id="HCW92704.1"/>
    </source>
</evidence>
<dbReference type="PANTHER" id="PTHR11941:SF54">
    <property type="entry name" value="ENOYL-COA HYDRATASE, MITOCHONDRIAL"/>
    <property type="match status" value="1"/>
</dbReference>
<dbReference type="InterPro" id="IPR029045">
    <property type="entry name" value="ClpP/crotonase-like_dom_sf"/>
</dbReference>
<comment type="similarity">
    <text evidence="1">Belongs to the enoyl-CoA hydratase/isomerase family.</text>
</comment>
<dbReference type="InterPro" id="IPR001753">
    <property type="entry name" value="Enoyl-CoA_hydra/iso"/>
</dbReference>